<evidence type="ECO:0000313" key="3">
    <source>
        <dbReference type="Proteomes" id="UP000736335"/>
    </source>
</evidence>
<accession>A0A9P6L7N3</accession>
<evidence type="ECO:0000256" key="1">
    <source>
        <dbReference type="SAM" id="Coils"/>
    </source>
</evidence>
<dbReference type="Proteomes" id="UP000736335">
    <property type="component" value="Unassembled WGS sequence"/>
</dbReference>
<keyword evidence="3" id="KW-1185">Reference proteome</keyword>
<feature type="coiled-coil region" evidence="1">
    <location>
        <begin position="149"/>
        <end position="176"/>
    </location>
</feature>
<dbReference type="AlphaFoldDB" id="A0A9P6L7N3"/>
<evidence type="ECO:0000313" key="2">
    <source>
        <dbReference type="EMBL" id="KAF9786219.1"/>
    </source>
</evidence>
<sequence length="340" mass="38585">MPMISDRVFRAENSTATIESADPRSVQNKGYFLPNANVAYPSYREIFAVADKVDARQLEATIARPPHYLTIDDELWYHNLIDHKLQESMRGVTFDTELRMPWETPVASSLWGLLKMGIYDLGNGEGRWPGATRSQHYTAAVGHRLWFLLRTEQKANERLKREVKEAKDDARRMTFTVFRECDGSVTGTPIAVYRAWTPRWHRGSFGVFRVGNRTSYTGQFFWDVPKVSPPGTPREHRNTKTTSDVGFGLVLECEPRPSQGGVVDCRHPGDKWLGRSSHVDVAGSSGVGRKAVKDTITIDIAVEIVVVRRRDVSSGTRRTWARVPLGASLRQLIDRRDWWG</sequence>
<organism evidence="2 3">
    <name type="scientific">Thelephora terrestris</name>
    <dbReference type="NCBI Taxonomy" id="56493"/>
    <lineage>
        <taxon>Eukaryota</taxon>
        <taxon>Fungi</taxon>
        <taxon>Dikarya</taxon>
        <taxon>Basidiomycota</taxon>
        <taxon>Agaricomycotina</taxon>
        <taxon>Agaricomycetes</taxon>
        <taxon>Thelephorales</taxon>
        <taxon>Thelephoraceae</taxon>
        <taxon>Thelephora</taxon>
    </lineage>
</organism>
<protein>
    <submittedName>
        <fullName evidence="2">Uncharacterized protein</fullName>
    </submittedName>
</protein>
<gene>
    <name evidence="2" type="ORF">BJ322DRAFT_1190840</name>
</gene>
<comment type="caution">
    <text evidence="2">The sequence shown here is derived from an EMBL/GenBank/DDBJ whole genome shotgun (WGS) entry which is preliminary data.</text>
</comment>
<proteinExistence type="predicted"/>
<dbReference type="EMBL" id="WIUZ02000006">
    <property type="protein sequence ID" value="KAF9786219.1"/>
    <property type="molecule type" value="Genomic_DNA"/>
</dbReference>
<reference evidence="2" key="2">
    <citation type="submission" date="2020-11" db="EMBL/GenBank/DDBJ databases">
        <authorList>
            <consortium name="DOE Joint Genome Institute"/>
            <person name="Kuo A."/>
            <person name="Miyauchi S."/>
            <person name="Kiss E."/>
            <person name="Drula E."/>
            <person name="Kohler A."/>
            <person name="Sanchez-Garcia M."/>
            <person name="Andreopoulos B."/>
            <person name="Barry K.W."/>
            <person name="Bonito G."/>
            <person name="Buee M."/>
            <person name="Carver A."/>
            <person name="Chen C."/>
            <person name="Cichocki N."/>
            <person name="Clum A."/>
            <person name="Culley D."/>
            <person name="Crous P.W."/>
            <person name="Fauchery L."/>
            <person name="Girlanda M."/>
            <person name="Hayes R."/>
            <person name="Keri Z."/>
            <person name="Labutti K."/>
            <person name="Lipzen A."/>
            <person name="Lombard V."/>
            <person name="Magnuson J."/>
            <person name="Maillard F."/>
            <person name="Morin E."/>
            <person name="Murat C."/>
            <person name="Nolan M."/>
            <person name="Ohm R."/>
            <person name="Pangilinan J."/>
            <person name="Pereira M."/>
            <person name="Perotto S."/>
            <person name="Peter M."/>
            <person name="Riley R."/>
            <person name="Sitrit Y."/>
            <person name="Stielow B."/>
            <person name="Szollosi G."/>
            <person name="Zifcakova L."/>
            <person name="Stursova M."/>
            <person name="Spatafora J.W."/>
            <person name="Tedersoo L."/>
            <person name="Vaario L.-M."/>
            <person name="Yamada A."/>
            <person name="Yan M."/>
            <person name="Wang P."/>
            <person name="Xu J."/>
            <person name="Bruns T."/>
            <person name="Baldrian P."/>
            <person name="Vilgalys R."/>
            <person name="Henrissat B."/>
            <person name="Grigoriev I.V."/>
            <person name="Hibbett D."/>
            <person name="Nagy L.G."/>
            <person name="Martin F.M."/>
        </authorList>
    </citation>
    <scope>NUCLEOTIDE SEQUENCE</scope>
    <source>
        <strain evidence="2">UH-Tt-Lm1</strain>
    </source>
</reference>
<reference evidence="2" key="1">
    <citation type="journal article" date="2020" name="Nat. Commun.">
        <title>Large-scale genome sequencing of mycorrhizal fungi provides insights into the early evolution of symbiotic traits.</title>
        <authorList>
            <person name="Miyauchi S."/>
            <person name="Kiss E."/>
            <person name="Kuo A."/>
            <person name="Drula E."/>
            <person name="Kohler A."/>
            <person name="Sanchez-Garcia M."/>
            <person name="Morin E."/>
            <person name="Andreopoulos B."/>
            <person name="Barry K.W."/>
            <person name="Bonito G."/>
            <person name="Buee M."/>
            <person name="Carver A."/>
            <person name="Chen C."/>
            <person name="Cichocki N."/>
            <person name="Clum A."/>
            <person name="Culley D."/>
            <person name="Crous P.W."/>
            <person name="Fauchery L."/>
            <person name="Girlanda M."/>
            <person name="Hayes R.D."/>
            <person name="Keri Z."/>
            <person name="LaButti K."/>
            <person name="Lipzen A."/>
            <person name="Lombard V."/>
            <person name="Magnuson J."/>
            <person name="Maillard F."/>
            <person name="Murat C."/>
            <person name="Nolan M."/>
            <person name="Ohm R.A."/>
            <person name="Pangilinan J."/>
            <person name="Pereira M.F."/>
            <person name="Perotto S."/>
            <person name="Peter M."/>
            <person name="Pfister S."/>
            <person name="Riley R."/>
            <person name="Sitrit Y."/>
            <person name="Stielow J.B."/>
            <person name="Szollosi G."/>
            <person name="Zifcakova L."/>
            <person name="Stursova M."/>
            <person name="Spatafora J.W."/>
            <person name="Tedersoo L."/>
            <person name="Vaario L.M."/>
            <person name="Yamada A."/>
            <person name="Yan M."/>
            <person name="Wang P."/>
            <person name="Xu J."/>
            <person name="Bruns T."/>
            <person name="Baldrian P."/>
            <person name="Vilgalys R."/>
            <person name="Dunand C."/>
            <person name="Henrissat B."/>
            <person name="Grigoriev I.V."/>
            <person name="Hibbett D."/>
            <person name="Nagy L.G."/>
            <person name="Martin F.M."/>
        </authorList>
    </citation>
    <scope>NUCLEOTIDE SEQUENCE</scope>
    <source>
        <strain evidence="2">UH-Tt-Lm1</strain>
    </source>
</reference>
<name>A0A9P6L7N3_9AGAM</name>
<keyword evidence="1" id="KW-0175">Coiled coil</keyword>